<sequence>MPPTIHLILNSLVWILLAVTLGLLLVAQRRGGVALAVMCSLAAVGFHALDTGRPL</sequence>
<feature type="transmembrane region" description="Helical" evidence="1">
    <location>
        <begin position="33"/>
        <end position="49"/>
    </location>
</feature>
<dbReference type="EMBL" id="JALDAY010000015">
    <property type="protein sequence ID" value="MCI3277624.1"/>
    <property type="molecule type" value="Genomic_DNA"/>
</dbReference>
<name>A0ABS9YKA6_9ACTN</name>
<reference evidence="2" key="1">
    <citation type="submission" date="2022-03" db="EMBL/GenBank/DDBJ databases">
        <title>Streptomyces 7R015 and 7R016 isolated from Barleria lupulina in Thailand.</title>
        <authorList>
            <person name="Kanchanasin P."/>
            <person name="Phongsopitanun W."/>
            <person name="Tanasupawat S."/>
        </authorList>
    </citation>
    <scope>NUCLEOTIDE SEQUENCE</scope>
    <source>
        <strain evidence="2">7R015</strain>
    </source>
</reference>
<dbReference type="RefSeq" id="WP_242775465.1">
    <property type="nucleotide sequence ID" value="NZ_JALDAY010000015.1"/>
</dbReference>
<keyword evidence="3" id="KW-1185">Reference proteome</keyword>
<evidence type="ECO:0000256" key="1">
    <source>
        <dbReference type="SAM" id="Phobius"/>
    </source>
</evidence>
<dbReference type="Proteomes" id="UP001165269">
    <property type="component" value="Unassembled WGS sequence"/>
</dbReference>
<keyword evidence="1" id="KW-1133">Transmembrane helix</keyword>
<proteinExistence type="predicted"/>
<gene>
    <name evidence="2" type="ORF">MQP27_41800</name>
</gene>
<organism evidence="2 3">
    <name type="scientific">Streptomyces cylindrosporus</name>
    <dbReference type="NCBI Taxonomy" id="2927583"/>
    <lineage>
        <taxon>Bacteria</taxon>
        <taxon>Bacillati</taxon>
        <taxon>Actinomycetota</taxon>
        <taxon>Actinomycetes</taxon>
        <taxon>Kitasatosporales</taxon>
        <taxon>Streptomycetaceae</taxon>
        <taxon>Streptomyces</taxon>
    </lineage>
</organism>
<protein>
    <submittedName>
        <fullName evidence="2">Uncharacterized protein</fullName>
    </submittedName>
</protein>
<evidence type="ECO:0000313" key="3">
    <source>
        <dbReference type="Proteomes" id="UP001165269"/>
    </source>
</evidence>
<keyword evidence="1" id="KW-0812">Transmembrane</keyword>
<evidence type="ECO:0000313" key="2">
    <source>
        <dbReference type="EMBL" id="MCI3277624.1"/>
    </source>
</evidence>
<accession>A0ABS9YKA6</accession>
<comment type="caution">
    <text evidence="2">The sequence shown here is derived from an EMBL/GenBank/DDBJ whole genome shotgun (WGS) entry which is preliminary data.</text>
</comment>
<keyword evidence="1" id="KW-0472">Membrane</keyword>
<feature type="transmembrane region" description="Helical" evidence="1">
    <location>
        <begin position="6"/>
        <end position="26"/>
    </location>
</feature>